<name>A0ABS7PBB0_9SPHN</name>
<dbReference type="SMART" id="SM00065">
    <property type="entry name" value="GAF"/>
    <property type="match status" value="1"/>
</dbReference>
<feature type="domain" description="PAS" evidence="1">
    <location>
        <begin position="298"/>
        <end position="345"/>
    </location>
</feature>
<dbReference type="Proteomes" id="UP000759298">
    <property type="component" value="Unassembled WGS sequence"/>
</dbReference>
<dbReference type="InterPro" id="IPR035965">
    <property type="entry name" value="PAS-like_dom_sf"/>
</dbReference>
<dbReference type="SUPFAM" id="SSF55073">
    <property type="entry name" value="Nucleotide cyclase"/>
    <property type="match status" value="1"/>
</dbReference>
<gene>
    <name evidence="5" type="ORF">KYN89_02960</name>
</gene>
<evidence type="ECO:0000313" key="6">
    <source>
        <dbReference type="Proteomes" id="UP000759298"/>
    </source>
</evidence>
<dbReference type="Pfam" id="PF08448">
    <property type="entry name" value="PAS_4"/>
    <property type="match status" value="1"/>
</dbReference>
<dbReference type="SUPFAM" id="SSF55781">
    <property type="entry name" value="GAF domain-like"/>
    <property type="match status" value="1"/>
</dbReference>
<feature type="domain" description="GGDEF" evidence="4">
    <location>
        <begin position="451"/>
        <end position="584"/>
    </location>
</feature>
<dbReference type="SUPFAM" id="SSF141868">
    <property type="entry name" value="EAL domain-like"/>
    <property type="match status" value="1"/>
</dbReference>
<accession>A0ABS7PBB0</accession>
<reference evidence="5 6" key="1">
    <citation type="submission" date="2021-07" db="EMBL/GenBank/DDBJ databases">
        <title>Alteriqipengyuania abyssalis NZ-12B nov, sp.nov isolated from deep sea sponge in pacific ocean.</title>
        <authorList>
            <person name="Tareen S."/>
            <person name="Wink J."/>
        </authorList>
    </citation>
    <scope>NUCLEOTIDE SEQUENCE [LARGE SCALE GENOMIC DNA]</scope>
    <source>
        <strain evidence="5 6">NZ-12B</strain>
    </source>
</reference>
<dbReference type="PANTHER" id="PTHR44757">
    <property type="entry name" value="DIGUANYLATE CYCLASE DGCP"/>
    <property type="match status" value="1"/>
</dbReference>
<feature type="domain" description="EAL" evidence="3">
    <location>
        <begin position="593"/>
        <end position="843"/>
    </location>
</feature>
<evidence type="ECO:0000259" key="3">
    <source>
        <dbReference type="PROSITE" id="PS50883"/>
    </source>
</evidence>
<dbReference type="SMART" id="SM00267">
    <property type="entry name" value="GGDEF"/>
    <property type="match status" value="1"/>
</dbReference>
<feature type="domain" description="PAS" evidence="1">
    <location>
        <begin position="175"/>
        <end position="222"/>
    </location>
</feature>
<dbReference type="Gene3D" id="3.30.450.20">
    <property type="entry name" value="PAS domain"/>
    <property type="match status" value="2"/>
</dbReference>
<dbReference type="PANTHER" id="PTHR44757:SF2">
    <property type="entry name" value="BIOFILM ARCHITECTURE MAINTENANCE PROTEIN MBAA"/>
    <property type="match status" value="1"/>
</dbReference>
<organism evidence="5 6">
    <name type="scientific">Alteriqipengyuania abyssalis</name>
    <dbReference type="NCBI Taxonomy" id="2860200"/>
    <lineage>
        <taxon>Bacteria</taxon>
        <taxon>Pseudomonadati</taxon>
        <taxon>Pseudomonadota</taxon>
        <taxon>Alphaproteobacteria</taxon>
        <taxon>Sphingomonadales</taxon>
        <taxon>Erythrobacteraceae</taxon>
        <taxon>Alteriqipengyuania</taxon>
    </lineage>
</organism>
<dbReference type="CDD" id="cd01948">
    <property type="entry name" value="EAL"/>
    <property type="match status" value="1"/>
</dbReference>
<dbReference type="Pfam" id="PF00563">
    <property type="entry name" value="EAL"/>
    <property type="match status" value="1"/>
</dbReference>
<comment type="caution">
    <text evidence="5">The sequence shown here is derived from an EMBL/GenBank/DDBJ whole genome shotgun (WGS) entry which is preliminary data.</text>
</comment>
<dbReference type="InterPro" id="IPR029787">
    <property type="entry name" value="Nucleotide_cyclase"/>
</dbReference>
<dbReference type="InterPro" id="IPR003018">
    <property type="entry name" value="GAF"/>
</dbReference>
<dbReference type="InterPro" id="IPR043128">
    <property type="entry name" value="Rev_trsase/Diguanyl_cyclase"/>
</dbReference>
<dbReference type="Pfam" id="PF00990">
    <property type="entry name" value="GGDEF"/>
    <property type="match status" value="1"/>
</dbReference>
<proteinExistence type="predicted"/>
<dbReference type="CDD" id="cd01949">
    <property type="entry name" value="GGDEF"/>
    <property type="match status" value="1"/>
</dbReference>
<dbReference type="Pfam" id="PF01590">
    <property type="entry name" value="GAF"/>
    <property type="match status" value="1"/>
</dbReference>
<dbReference type="PROSITE" id="PS50887">
    <property type="entry name" value="GGDEF"/>
    <property type="match status" value="1"/>
</dbReference>
<dbReference type="InterPro" id="IPR035919">
    <property type="entry name" value="EAL_sf"/>
</dbReference>
<evidence type="ECO:0000313" key="5">
    <source>
        <dbReference type="EMBL" id="MBY8335997.1"/>
    </source>
</evidence>
<dbReference type="CDD" id="cd00130">
    <property type="entry name" value="PAS"/>
    <property type="match status" value="2"/>
</dbReference>
<sequence length="871" mass="95698">MVPPDPDQPRDEGQRLHALAELAVLDTPVETEFDDLTALAASSLGVESAAISLIDHDRQWFKSRVNLPFVETPRDIAFCHYTVEQRDLLVVQDATRDPRFCNNPLVTADGGIRFYAGAPLILEDASCVGSLCIIDSTPRAEFDQKSADLLKGLARLVSCMLIARRNRLRGDIATKVINATSDAVVAADREGKIVLLNGGAEDLFGRPASEMLGKSIEVLMPERYRDGHQSRLEQVKALGPTGELRKFAELPVQTADGGELLTDVSLARWGDLGGVGGFAAIFRDIRDRKALETDRNHARNQLDAIVANLPSLLFVKDLSTRKYVLVNEKACDLMGLPESEIIGRSDRELFGSTGEQFEQRDLKAAQINRPFRYESTFIGKDGRSFDIRTTRIVMDGPDRPGQYVLGVGEDMTDFRRTEAEKKRLARYDDLTGLLNRTSLSELLADYVGEGTPFAMLCVNLDRFKAVNEQFGQSAGDAVLQEIGTRLQILCGAQGTIARVGGDEFVVLLKGDRLEMRTVQLAQKIVSIAAAPIVASGTFCHIGASVGAAFFPDDAGFPQALRDRVELALHRAKKEGGGRVCLFDATLDAQVRERRMLESDLRTAINRGDIVLHYQPVMSARTGMVSSVEALARWEHETRGPISPEVFIALAEDSGLIDELGRKLIFRACSDMLAMPETMRVAVNLSPQQFKSGELVSTVREALKRTGLAPNRLQLEVTERLVIENTQETFAQLEELRSLGIQILMDDFGVGHSSLSYFQMFPFDKVKIDKSFIADIETSKTARAIVEAVIGLGRQLSMGIVAEGVECQEQNAVLSELGCTHLQGYFFSRPMPLEEIAQFVAKNAHAVPLPLAPPRRARGFSGEMRSVSSTTG</sequence>
<dbReference type="InterPro" id="IPR000160">
    <property type="entry name" value="GGDEF_dom"/>
</dbReference>
<dbReference type="SMART" id="SM00052">
    <property type="entry name" value="EAL"/>
    <property type="match status" value="1"/>
</dbReference>
<dbReference type="Pfam" id="PF13426">
    <property type="entry name" value="PAS_9"/>
    <property type="match status" value="1"/>
</dbReference>
<dbReference type="NCBIfam" id="TIGR00229">
    <property type="entry name" value="sensory_box"/>
    <property type="match status" value="2"/>
</dbReference>
<evidence type="ECO:0000259" key="1">
    <source>
        <dbReference type="PROSITE" id="PS50112"/>
    </source>
</evidence>
<evidence type="ECO:0000259" key="4">
    <source>
        <dbReference type="PROSITE" id="PS50887"/>
    </source>
</evidence>
<dbReference type="Gene3D" id="3.20.20.450">
    <property type="entry name" value="EAL domain"/>
    <property type="match status" value="1"/>
</dbReference>
<dbReference type="InterPro" id="IPR052155">
    <property type="entry name" value="Biofilm_reg_signaling"/>
</dbReference>
<dbReference type="InterPro" id="IPR013656">
    <property type="entry name" value="PAS_4"/>
</dbReference>
<dbReference type="Gene3D" id="3.30.450.40">
    <property type="match status" value="1"/>
</dbReference>
<dbReference type="NCBIfam" id="TIGR00254">
    <property type="entry name" value="GGDEF"/>
    <property type="match status" value="1"/>
</dbReference>
<dbReference type="PROSITE" id="PS50112">
    <property type="entry name" value="PAS"/>
    <property type="match status" value="2"/>
</dbReference>
<dbReference type="PROSITE" id="PS50883">
    <property type="entry name" value="EAL"/>
    <property type="match status" value="1"/>
</dbReference>
<dbReference type="InterPro" id="IPR029016">
    <property type="entry name" value="GAF-like_dom_sf"/>
</dbReference>
<feature type="domain" description="PAC" evidence="2">
    <location>
        <begin position="371"/>
        <end position="423"/>
    </location>
</feature>
<dbReference type="Gene3D" id="3.30.70.270">
    <property type="match status" value="1"/>
</dbReference>
<keyword evidence="6" id="KW-1185">Reference proteome</keyword>
<dbReference type="SUPFAM" id="SSF55785">
    <property type="entry name" value="PYP-like sensor domain (PAS domain)"/>
    <property type="match status" value="2"/>
</dbReference>
<dbReference type="InterPro" id="IPR000014">
    <property type="entry name" value="PAS"/>
</dbReference>
<dbReference type="InterPro" id="IPR000700">
    <property type="entry name" value="PAS-assoc_C"/>
</dbReference>
<dbReference type="SMART" id="SM00091">
    <property type="entry name" value="PAS"/>
    <property type="match status" value="2"/>
</dbReference>
<dbReference type="PROSITE" id="PS50113">
    <property type="entry name" value="PAC"/>
    <property type="match status" value="1"/>
</dbReference>
<dbReference type="EMBL" id="JAHWXP010000001">
    <property type="protein sequence ID" value="MBY8335997.1"/>
    <property type="molecule type" value="Genomic_DNA"/>
</dbReference>
<dbReference type="InterPro" id="IPR001633">
    <property type="entry name" value="EAL_dom"/>
</dbReference>
<evidence type="ECO:0000259" key="2">
    <source>
        <dbReference type="PROSITE" id="PS50113"/>
    </source>
</evidence>
<protein>
    <submittedName>
        <fullName evidence="5">EAL domain-containing protein</fullName>
    </submittedName>
</protein>